<keyword evidence="4 7" id="KW-0812">Transmembrane</keyword>
<keyword evidence="5 7" id="KW-1133">Transmembrane helix</keyword>
<dbReference type="NCBIfam" id="TIGR00711">
    <property type="entry name" value="efflux_EmrB"/>
    <property type="match status" value="1"/>
</dbReference>
<keyword evidence="10" id="KW-1185">Reference proteome</keyword>
<feature type="transmembrane region" description="Helical" evidence="7">
    <location>
        <begin position="81"/>
        <end position="100"/>
    </location>
</feature>
<dbReference type="RefSeq" id="WP_268759239.1">
    <property type="nucleotide sequence ID" value="NZ_CP113836.1"/>
</dbReference>
<evidence type="ECO:0000259" key="8">
    <source>
        <dbReference type="PROSITE" id="PS50850"/>
    </source>
</evidence>
<evidence type="ECO:0000256" key="1">
    <source>
        <dbReference type="ARBA" id="ARBA00004651"/>
    </source>
</evidence>
<evidence type="ECO:0000256" key="7">
    <source>
        <dbReference type="SAM" id="Phobius"/>
    </source>
</evidence>
<feature type="transmembrane region" description="Helical" evidence="7">
    <location>
        <begin position="143"/>
        <end position="162"/>
    </location>
</feature>
<name>A0ABY7B9V0_9PSEU</name>
<dbReference type="InterPro" id="IPR011701">
    <property type="entry name" value="MFS"/>
</dbReference>
<protein>
    <submittedName>
        <fullName evidence="9">DHA2 family efflux MFS transporter permease subunit</fullName>
    </submittedName>
</protein>
<feature type="transmembrane region" description="Helical" evidence="7">
    <location>
        <begin position="446"/>
        <end position="467"/>
    </location>
</feature>
<dbReference type="EMBL" id="CP113836">
    <property type="protein sequence ID" value="WAL69152.1"/>
    <property type="molecule type" value="Genomic_DNA"/>
</dbReference>
<evidence type="ECO:0000256" key="4">
    <source>
        <dbReference type="ARBA" id="ARBA00022692"/>
    </source>
</evidence>
<feature type="transmembrane region" description="Helical" evidence="7">
    <location>
        <begin position="228"/>
        <end position="250"/>
    </location>
</feature>
<evidence type="ECO:0000256" key="3">
    <source>
        <dbReference type="ARBA" id="ARBA00022475"/>
    </source>
</evidence>
<evidence type="ECO:0000313" key="10">
    <source>
        <dbReference type="Proteomes" id="UP001163203"/>
    </source>
</evidence>
<proteinExistence type="predicted"/>
<feature type="transmembrane region" description="Helical" evidence="7">
    <location>
        <begin position="106"/>
        <end position="131"/>
    </location>
</feature>
<evidence type="ECO:0000313" key="9">
    <source>
        <dbReference type="EMBL" id="WAL69152.1"/>
    </source>
</evidence>
<keyword evidence="2" id="KW-0813">Transport</keyword>
<organism evidence="9 10">
    <name type="scientific">Amycolatopsis cynarae</name>
    <dbReference type="NCBI Taxonomy" id="2995223"/>
    <lineage>
        <taxon>Bacteria</taxon>
        <taxon>Bacillati</taxon>
        <taxon>Actinomycetota</taxon>
        <taxon>Actinomycetes</taxon>
        <taxon>Pseudonocardiales</taxon>
        <taxon>Pseudonocardiaceae</taxon>
        <taxon>Amycolatopsis</taxon>
    </lineage>
</organism>
<reference evidence="9" key="1">
    <citation type="submission" date="2022-11" db="EMBL/GenBank/DDBJ databases">
        <authorList>
            <person name="Mo P."/>
        </authorList>
    </citation>
    <scope>NUCLEOTIDE SEQUENCE</scope>
    <source>
        <strain evidence="9">HUAS 11-8</strain>
    </source>
</reference>
<dbReference type="Gene3D" id="1.20.1720.10">
    <property type="entry name" value="Multidrug resistance protein D"/>
    <property type="match status" value="1"/>
</dbReference>
<feature type="transmembrane region" description="Helical" evidence="7">
    <location>
        <begin position="367"/>
        <end position="388"/>
    </location>
</feature>
<dbReference type="PRINTS" id="PR01036">
    <property type="entry name" value="TCRTETB"/>
</dbReference>
<evidence type="ECO:0000256" key="5">
    <source>
        <dbReference type="ARBA" id="ARBA00022989"/>
    </source>
</evidence>
<feature type="transmembrane region" description="Helical" evidence="7">
    <location>
        <begin position="307"/>
        <end position="325"/>
    </location>
</feature>
<keyword evidence="6 7" id="KW-0472">Membrane</keyword>
<dbReference type="PROSITE" id="PS50850">
    <property type="entry name" value="MFS"/>
    <property type="match status" value="1"/>
</dbReference>
<dbReference type="PANTHER" id="PTHR42718">
    <property type="entry name" value="MAJOR FACILITATOR SUPERFAMILY MULTIDRUG TRANSPORTER MFSC"/>
    <property type="match status" value="1"/>
</dbReference>
<dbReference type="InterPro" id="IPR036259">
    <property type="entry name" value="MFS_trans_sf"/>
</dbReference>
<dbReference type="InterPro" id="IPR020846">
    <property type="entry name" value="MFS_dom"/>
</dbReference>
<comment type="subcellular location">
    <subcellularLocation>
        <location evidence="1">Cell membrane</location>
        <topology evidence="1">Multi-pass membrane protein</topology>
    </subcellularLocation>
</comment>
<accession>A0ABY7B9V0</accession>
<dbReference type="Proteomes" id="UP001163203">
    <property type="component" value="Chromosome"/>
</dbReference>
<feature type="transmembrane region" description="Helical" evidence="7">
    <location>
        <begin position="202"/>
        <end position="222"/>
    </location>
</feature>
<evidence type="ECO:0000256" key="2">
    <source>
        <dbReference type="ARBA" id="ARBA00022448"/>
    </source>
</evidence>
<feature type="transmembrane region" description="Helical" evidence="7">
    <location>
        <begin position="271"/>
        <end position="295"/>
    </location>
</feature>
<gene>
    <name evidence="9" type="ORF">ORV05_15745</name>
</gene>
<feature type="transmembrane region" description="Helical" evidence="7">
    <location>
        <begin position="53"/>
        <end position="69"/>
    </location>
</feature>
<sequence>MSQAVSTLARSRLLALAVLCAQTLMIVLDQTIVNVALPSIQQDLGFSPSSLAWVINAYGIAFGGLLLLTGRLGDLIGRRRVFLLGMIVFTAASLLCGVAWNAEVLVVARFVQGIGGAASSAVALGMVVALFPEPGERAKAIGAFSFVQAAGGSIGTVVGGVLTQAVSWHWIFLINLPIGVAAVAVALRVLAADRGVGLAAGADVPGGVLITAGLMLLVYTIVEVDGHGWTSAHTLGFGAVAIVLVVAFLVRQARAEHPLLPLRIFRSRTLSGANLVLMLLIAAMFAFQYHIVLYLRQVLGLSAQGTGLAMLPAAASIAVISLVASARVTARFGERPVLLGGLVLIAAGVALLAVIRADGSYVADVLPALLALGIGFGFAMPALMTLGMRDARPEDTGLASGLFNTTQQVGGALGLSVLAVLAATRTDGLAASGVPRAVALTAGYRLNFGVALGLVAAAGVLAAVTFATRRGAETEA</sequence>
<feature type="transmembrane region" description="Helical" evidence="7">
    <location>
        <begin position="337"/>
        <end position="355"/>
    </location>
</feature>
<feature type="domain" description="Major facilitator superfamily (MFS) profile" evidence="8">
    <location>
        <begin position="15"/>
        <end position="475"/>
    </location>
</feature>
<keyword evidence="3" id="KW-1003">Cell membrane</keyword>
<dbReference type="SUPFAM" id="SSF103473">
    <property type="entry name" value="MFS general substrate transporter"/>
    <property type="match status" value="1"/>
</dbReference>
<evidence type="ECO:0000256" key="6">
    <source>
        <dbReference type="ARBA" id="ARBA00023136"/>
    </source>
</evidence>
<dbReference type="InterPro" id="IPR004638">
    <property type="entry name" value="EmrB-like"/>
</dbReference>
<feature type="transmembrane region" description="Helical" evidence="7">
    <location>
        <begin position="168"/>
        <end position="190"/>
    </location>
</feature>
<dbReference type="PANTHER" id="PTHR42718:SF46">
    <property type="entry name" value="BLR6921 PROTEIN"/>
    <property type="match status" value="1"/>
</dbReference>
<dbReference type="Pfam" id="PF07690">
    <property type="entry name" value="MFS_1"/>
    <property type="match status" value="1"/>
</dbReference>
<dbReference type="Gene3D" id="1.20.1250.20">
    <property type="entry name" value="MFS general substrate transporter like domains"/>
    <property type="match status" value="1"/>
</dbReference>